<gene>
    <name evidence="1" type="ORF">SAMN05421544_10375</name>
</gene>
<accession>A0A1G7A9L7</accession>
<dbReference type="Proteomes" id="UP000198517">
    <property type="component" value="Unassembled WGS sequence"/>
</dbReference>
<reference evidence="1 2" key="1">
    <citation type="submission" date="2016-10" db="EMBL/GenBank/DDBJ databases">
        <authorList>
            <person name="de Groot N.N."/>
        </authorList>
    </citation>
    <scope>NUCLEOTIDE SEQUENCE [LARGE SCALE GENOMIC DNA]</scope>
    <source>
        <strain evidence="1 2">DSM 24015</strain>
    </source>
</reference>
<evidence type="ECO:0000313" key="1">
    <source>
        <dbReference type="EMBL" id="SDE10576.1"/>
    </source>
</evidence>
<evidence type="ECO:0000313" key="2">
    <source>
        <dbReference type="Proteomes" id="UP000198517"/>
    </source>
</evidence>
<keyword evidence="2" id="KW-1185">Reference proteome</keyword>
<proteinExistence type="predicted"/>
<dbReference type="STRING" id="1071918.SAMN05421544_10375"/>
<name>A0A1G7A9L7_9FLAO</name>
<dbReference type="EMBL" id="FNAS01000003">
    <property type="protein sequence ID" value="SDE10576.1"/>
    <property type="molecule type" value="Genomic_DNA"/>
</dbReference>
<dbReference type="AlphaFoldDB" id="A0A1G7A9L7"/>
<organism evidence="1 2">
    <name type="scientific">Riemerella columbipharyngis</name>
    <dbReference type="NCBI Taxonomy" id="1071918"/>
    <lineage>
        <taxon>Bacteria</taxon>
        <taxon>Pseudomonadati</taxon>
        <taxon>Bacteroidota</taxon>
        <taxon>Flavobacteriia</taxon>
        <taxon>Flavobacteriales</taxon>
        <taxon>Weeksellaceae</taxon>
        <taxon>Riemerella</taxon>
    </lineage>
</organism>
<protein>
    <submittedName>
        <fullName evidence="1">Uncharacterized protein</fullName>
    </submittedName>
</protein>
<sequence>MKNLPPFASKLDLEKCIDVVKTEAKLQNLNFKTSKDLFYQCVTLVG</sequence>